<dbReference type="AlphaFoldDB" id="A0A660EBT7"/>
<accession>A0A660EBT7</accession>
<dbReference type="RefSeq" id="WP_130852286.1">
    <property type="nucleotide sequence ID" value="NZ_UYIG01000163.1"/>
</dbReference>
<dbReference type="GO" id="GO:0009986">
    <property type="term" value="C:cell surface"/>
    <property type="evidence" value="ECO:0007669"/>
    <property type="project" value="UniProtKB-SubCell"/>
</dbReference>
<name>A0A660EBT7_9LACO</name>
<evidence type="ECO:0000256" key="1">
    <source>
        <dbReference type="ARBA" id="ARBA00004241"/>
    </source>
</evidence>
<dbReference type="GO" id="GO:0030420">
    <property type="term" value="P:establishment of competence for transformation"/>
    <property type="evidence" value="ECO:0007669"/>
    <property type="project" value="UniProtKB-KW"/>
</dbReference>
<dbReference type="EMBL" id="UYIG01000163">
    <property type="protein sequence ID" value="VDG30017.1"/>
    <property type="molecule type" value="Genomic_DNA"/>
</dbReference>
<keyword evidence="3" id="KW-0472">Membrane</keyword>
<comment type="subcellular location">
    <subcellularLocation>
        <location evidence="1">Cell surface</location>
    </subcellularLocation>
</comment>
<feature type="transmembrane region" description="Helical" evidence="3">
    <location>
        <begin position="12"/>
        <end position="30"/>
    </location>
</feature>
<dbReference type="OrthoDB" id="2291026at2"/>
<reference evidence="4 5" key="1">
    <citation type="submission" date="2018-11" db="EMBL/GenBank/DDBJ databases">
        <authorList>
            <person name="Wuyts S."/>
        </authorList>
    </citation>
    <scope>NUCLEOTIDE SEQUENCE [LARGE SCALE GENOMIC DNA]</scope>
    <source>
        <strain evidence="4">Lactobacillus mudanjiangensis AMBF249</strain>
    </source>
</reference>
<proteinExistence type="predicted"/>
<keyword evidence="2" id="KW-0178">Competence</keyword>
<dbReference type="InterPro" id="IPR012902">
    <property type="entry name" value="N_methyl_site"/>
</dbReference>
<keyword evidence="5" id="KW-1185">Reference proteome</keyword>
<sequence>MSIKRPHLGFTLIEVVLAVSVLLIVGQFILQSETSILKRSKQPIPEVEWYLMLHELENPEHEFILEPGPRWVTVYSKKTQFRFSLSKQHDLRLSGLAGGYIILMTNVESYQLDKALNLSVKTLKGQEFKSRLLLPKVKSS</sequence>
<dbReference type="NCBIfam" id="TIGR02532">
    <property type="entry name" value="IV_pilin_GFxxxE"/>
    <property type="match status" value="1"/>
</dbReference>
<dbReference type="Pfam" id="PF07963">
    <property type="entry name" value="N_methyl"/>
    <property type="match status" value="1"/>
</dbReference>
<keyword evidence="3" id="KW-0812">Transmembrane</keyword>
<gene>
    <name evidence="4" type="ORF">MUDAN_MDHGFNIF_01548</name>
</gene>
<evidence type="ECO:0000256" key="2">
    <source>
        <dbReference type="ARBA" id="ARBA00023287"/>
    </source>
</evidence>
<evidence type="ECO:0000313" key="5">
    <source>
        <dbReference type="Proteomes" id="UP000289996"/>
    </source>
</evidence>
<dbReference type="Proteomes" id="UP000289996">
    <property type="component" value="Unassembled WGS sequence"/>
</dbReference>
<evidence type="ECO:0000256" key="3">
    <source>
        <dbReference type="SAM" id="Phobius"/>
    </source>
</evidence>
<protein>
    <submittedName>
        <fullName evidence="4">Prepilin-type cleavage/methylation domain-containing protein [Lactobacillus sp.]</fullName>
    </submittedName>
</protein>
<organism evidence="4 5">
    <name type="scientific">Lactiplantibacillus mudanjiangensis</name>
    <dbReference type="NCBI Taxonomy" id="1296538"/>
    <lineage>
        <taxon>Bacteria</taxon>
        <taxon>Bacillati</taxon>
        <taxon>Bacillota</taxon>
        <taxon>Bacilli</taxon>
        <taxon>Lactobacillales</taxon>
        <taxon>Lactobacillaceae</taxon>
        <taxon>Lactiplantibacillus</taxon>
    </lineage>
</organism>
<keyword evidence="3" id="KW-1133">Transmembrane helix</keyword>
<evidence type="ECO:0000313" key="4">
    <source>
        <dbReference type="EMBL" id="VDG30017.1"/>
    </source>
</evidence>